<evidence type="ECO:0000256" key="2">
    <source>
        <dbReference type="ARBA" id="ARBA00023125"/>
    </source>
</evidence>
<feature type="domain" description="HTH asnC-type" evidence="4">
    <location>
        <begin position="1"/>
        <end position="59"/>
    </location>
</feature>
<protein>
    <submittedName>
        <fullName evidence="5">Lrp/AsnC family transcriptional regulator</fullName>
    </submittedName>
</protein>
<evidence type="ECO:0000313" key="6">
    <source>
        <dbReference type="Proteomes" id="UP001501791"/>
    </source>
</evidence>
<gene>
    <name evidence="5" type="ORF">GCM10009691_21490</name>
</gene>
<reference evidence="6" key="1">
    <citation type="journal article" date="2019" name="Int. J. Syst. Evol. Microbiol.">
        <title>The Global Catalogue of Microorganisms (GCM) 10K type strain sequencing project: providing services to taxonomists for standard genome sequencing and annotation.</title>
        <authorList>
            <consortium name="The Broad Institute Genomics Platform"/>
            <consortium name="The Broad Institute Genome Sequencing Center for Infectious Disease"/>
            <person name="Wu L."/>
            <person name="Ma J."/>
        </authorList>
    </citation>
    <scope>NUCLEOTIDE SEQUENCE [LARGE SCALE GENOMIC DNA]</scope>
    <source>
        <strain evidence="6">JCM 13319</strain>
    </source>
</reference>
<sequence>MDWAILELLQVDATLPNKDIAAKVGVAPSTCLERIRRLRRNGTIVATRAHVLPSLLGKGEQAFLGIQIRPHDRDMANDFVQKALALPETLALYNVSGSEDYLVHVAVANSTELQTLIIDKLLALPQVAHCRTQLIFGEPWVAPLRRRSARGANN</sequence>
<dbReference type="SMART" id="SM00344">
    <property type="entry name" value="HTH_ASNC"/>
    <property type="match status" value="1"/>
</dbReference>
<dbReference type="Pfam" id="PF13404">
    <property type="entry name" value="HTH_AsnC-type"/>
    <property type="match status" value="1"/>
</dbReference>
<dbReference type="InterPro" id="IPR000485">
    <property type="entry name" value="AsnC-type_HTH_dom"/>
</dbReference>
<dbReference type="InterPro" id="IPR019888">
    <property type="entry name" value="Tscrpt_reg_AsnC-like"/>
</dbReference>
<proteinExistence type="predicted"/>
<dbReference type="InterPro" id="IPR036388">
    <property type="entry name" value="WH-like_DNA-bd_sf"/>
</dbReference>
<evidence type="ECO:0000259" key="4">
    <source>
        <dbReference type="PROSITE" id="PS50956"/>
    </source>
</evidence>
<evidence type="ECO:0000256" key="3">
    <source>
        <dbReference type="ARBA" id="ARBA00023163"/>
    </source>
</evidence>
<dbReference type="Gene3D" id="3.30.70.920">
    <property type="match status" value="1"/>
</dbReference>
<accession>A0ABP4MLG9</accession>
<name>A0ABP4MLG9_9MICO</name>
<dbReference type="InterPro" id="IPR019887">
    <property type="entry name" value="Tscrpt_reg_AsnC/Lrp_C"/>
</dbReference>
<evidence type="ECO:0000313" key="5">
    <source>
        <dbReference type="EMBL" id="GAA1546780.1"/>
    </source>
</evidence>
<keyword evidence="1" id="KW-0805">Transcription regulation</keyword>
<dbReference type="SUPFAM" id="SSF46785">
    <property type="entry name" value="Winged helix' DNA-binding domain"/>
    <property type="match status" value="1"/>
</dbReference>
<dbReference type="InterPro" id="IPR036390">
    <property type="entry name" value="WH_DNA-bd_sf"/>
</dbReference>
<keyword evidence="2" id="KW-0238">DNA-binding</keyword>
<keyword evidence="6" id="KW-1185">Reference proteome</keyword>
<comment type="caution">
    <text evidence="5">The sequence shown here is derived from an EMBL/GenBank/DDBJ whole genome shotgun (WGS) entry which is preliminary data.</text>
</comment>
<keyword evidence="3" id="KW-0804">Transcription</keyword>
<dbReference type="Proteomes" id="UP001501791">
    <property type="component" value="Unassembled WGS sequence"/>
</dbReference>
<dbReference type="PROSITE" id="PS50956">
    <property type="entry name" value="HTH_ASNC_2"/>
    <property type="match status" value="1"/>
</dbReference>
<evidence type="ECO:0000256" key="1">
    <source>
        <dbReference type="ARBA" id="ARBA00023015"/>
    </source>
</evidence>
<organism evidence="5 6">
    <name type="scientific">Brevibacterium picturae</name>
    <dbReference type="NCBI Taxonomy" id="260553"/>
    <lineage>
        <taxon>Bacteria</taxon>
        <taxon>Bacillati</taxon>
        <taxon>Actinomycetota</taxon>
        <taxon>Actinomycetes</taxon>
        <taxon>Micrococcales</taxon>
        <taxon>Brevibacteriaceae</taxon>
        <taxon>Brevibacterium</taxon>
    </lineage>
</organism>
<dbReference type="SUPFAM" id="SSF54909">
    <property type="entry name" value="Dimeric alpha+beta barrel"/>
    <property type="match status" value="1"/>
</dbReference>
<dbReference type="PANTHER" id="PTHR30154">
    <property type="entry name" value="LEUCINE-RESPONSIVE REGULATORY PROTEIN"/>
    <property type="match status" value="1"/>
</dbReference>
<dbReference type="Gene3D" id="1.10.10.10">
    <property type="entry name" value="Winged helix-like DNA-binding domain superfamily/Winged helix DNA-binding domain"/>
    <property type="match status" value="1"/>
</dbReference>
<dbReference type="InterPro" id="IPR011008">
    <property type="entry name" value="Dimeric_a/b-barrel"/>
</dbReference>
<dbReference type="Pfam" id="PF01037">
    <property type="entry name" value="AsnC_trans_reg"/>
    <property type="match status" value="1"/>
</dbReference>
<dbReference type="PANTHER" id="PTHR30154:SF54">
    <property type="entry name" value="POSSIBLE TRANSCRIPTIONAL REGULATORY PROTEIN (PROBABLY LRP_ASNC-FAMILY)"/>
    <property type="match status" value="1"/>
</dbReference>
<dbReference type="PRINTS" id="PR00033">
    <property type="entry name" value="HTHASNC"/>
</dbReference>
<dbReference type="EMBL" id="BAAALY010000010">
    <property type="protein sequence ID" value="GAA1546780.1"/>
    <property type="molecule type" value="Genomic_DNA"/>
</dbReference>